<comment type="caution">
    <text evidence="3">The sequence shown here is derived from an EMBL/GenBank/DDBJ whole genome shotgun (WGS) entry which is preliminary data.</text>
</comment>
<protein>
    <submittedName>
        <fullName evidence="3">Replication protein</fullName>
    </submittedName>
</protein>
<evidence type="ECO:0000259" key="2">
    <source>
        <dbReference type="Pfam" id="PF04492"/>
    </source>
</evidence>
<feature type="region of interest" description="Disordered" evidence="1">
    <location>
        <begin position="125"/>
        <end position="158"/>
    </location>
</feature>
<accession>A0ABS6FRW1</accession>
<feature type="region of interest" description="Disordered" evidence="1">
    <location>
        <begin position="280"/>
        <end position="304"/>
    </location>
</feature>
<name>A0ABS6FRW1_9BACL</name>
<gene>
    <name evidence="3" type="ORF">KQJ23_12690</name>
</gene>
<organism evidence="3 4">
    <name type="scientific">Paenibacillus brevis</name>
    <dbReference type="NCBI Taxonomy" id="2841508"/>
    <lineage>
        <taxon>Bacteria</taxon>
        <taxon>Bacillati</taxon>
        <taxon>Bacillota</taxon>
        <taxon>Bacilli</taxon>
        <taxon>Bacillales</taxon>
        <taxon>Paenibacillaceae</taxon>
        <taxon>Paenibacillus</taxon>
    </lineage>
</organism>
<proteinExistence type="predicted"/>
<dbReference type="Proteomes" id="UP000743001">
    <property type="component" value="Unassembled WGS sequence"/>
</dbReference>
<dbReference type="InterPro" id="IPR006497">
    <property type="entry name" value="Phage_lambda_VrpO_N"/>
</dbReference>
<evidence type="ECO:0000313" key="3">
    <source>
        <dbReference type="EMBL" id="MBU5672686.1"/>
    </source>
</evidence>
<evidence type="ECO:0000256" key="1">
    <source>
        <dbReference type="SAM" id="MobiDB-lite"/>
    </source>
</evidence>
<sequence>MASPQKENGFTSIAHEILDEICRYKFNGAQLRIVLKVWRLTYGYNRKDHDFSISFLCECTGLSDRTIKKEIKSLLDLNVLIETKKATRSNSRRLSFNKDYESWILGRSGGDEVPEQMDLFEELEVNSSSPDSNPNEVNYTSPHQVNDTSPNSHYEVNDSSPINRYKDLKISIKDKYALFEKFYEIYPRRISKKKAEESWKRLCNQKDFDPIRALEQTQNFADTCKLLETETKFIAYPATFLNQKRYEDYWMVDPEGLVGTKTAEKKRTGSALDELLRKEMDASGAGRRDSTDEVHLGGLPEFCD</sequence>
<dbReference type="RefSeq" id="WP_216479266.1">
    <property type="nucleotide sequence ID" value="NZ_JAHLQJ010000010.1"/>
</dbReference>
<feature type="compositionally biased region" description="Basic and acidic residues" evidence="1">
    <location>
        <begin position="280"/>
        <end position="295"/>
    </location>
</feature>
<feature type="domain" description="Bacteriophage lambda Replication protein O N-terminal" evidence="2">
    <location>
        <begin position="6"/>
        <end position="103"/>
    </location>
</feature>
<dbReference type="Pfam" id="PF04492">
    <property type="entry name" value="Phage_rep_O"/>
    <property type="match status" value="1"/>
</dbReference>
<keyword evidence="4" id="KW-1185">Reference proteome</keyword>
<dbReference type="EMBL" id="JAHLQJ010000010">
    <property type="protein sequence ID" value="MBU5672686.1"/>
    <property type="molecule type" value="Genomic_DNA"/>
</dbReference>
<reference evidence="3 4" key="1">
    <citation type="submission" date="2021-06" db="EMBL/GenBank/DDBJ databases">
        <authorList>
            <person name="Sun Q."/>
            <person name="Li D."/>
        </authorList>
    </citation>
    <scope>NUCLEOTIDE SEQUENCE [LARGE SCALE GENOMIC DNA]</scope>
    <source>
        <strain evidence="3 4">MSJ-6</strain>
    </source>
</reference>
<evidence type="ECO:0000313" key="4">
    <source>
        <dbReference type="Proteomes" id="UP000743001"/>
    </source>
</evidence>